<protein>
    <recommendedName>
        <fullName evidence="3">TIGR02678 family protein</fullName>
    </recommendedName>
</protein>
<dbReference type="RefSeq" id="WP_187218496.1">
    <property type="nucleotide sequence ID" value="NZ_JABVED010000002.1"/>
</dbReference>
<comment type="caution">
    <text evidence="1">The sequence shown here is derived from an EMBL/GenBank/DDBJ whole genome shotgun (WGS) entry which is preliminary data.</text>
</comment>
<keyword evidence="2" id="KW-1185">Reference proteome</keyword>
<gene>
    <name evidence="1" type="ORF">GPZ80_04635</name>
</gene>
<accession>A0ABR7L1C9</accession>
<organism evidence="1 2">
    <name type="scientific">Actinokineospora xionganensis</name>
    <dbReference type="NCBI Taxonomy" id="2684470"/>
    <lineage>
        <taxon>Bacteria</taxon>
        <taxon>Bacillati</taxon>
        <taxon>Actinomycetota</taxon>
        <taxon>Actinomycetes</taxon>
        <taxon>Pseudonocardiales</taxon>
        <taxon>Pseudonocardiaceae</taxon>
        <taxon>Actinokineospora</taxon>
    </lineage>
</organism>
<dbReference type="Proteomes" id="UP000734823">
    <property type="component" value="Unassembled WGS sequence"/>
</dbReference>
<reference evidence="1 2" key="1">
    <citation type="submission" date="2020-06" db="EMBL/GenBank/DDBJ databases">
        <title>Actinokineospora xiongansis sp. nov., isolated from soil of Baiyangdian.</title>
        <authorList>
            <person name="Zhang X."/>
        </authorList>
    </citation>
    <scope>NUCLEOTIDE SEQUENCE [LARGE SCALE GENOMIC DNA]</scope>
    <source>
        <strain evidence="1 2">HBU206404</strain>
    </source>
</reference>
<dbReference type="EMBL" id="JABVED010000002">
    <property type="protein sequence ID" value="MBC6446460.1"/>
    <property type="molecule type" value="Genomic_DNA"/>
</dbReference>
<evidence type="ECO:0000313" key="1">
    <source>
        <dbReference type="EMBL" id="MBC6446460.1"/>
    </source>
</evidence>
<evidence type="ECO:0000313" key="2">
    <source>
        <dbReference type="Proteomes" id="UP000734823"/>
    </source>
</evidence>
<name>A0ABR7L1C9_9PSEU</name>
<sequence length="438" mass="48080">MHDLDSALEVIRARDDTAAKHAHALWQVMRATAAHPTKVTKYEVQQMVWGTLPLAARRPDGAEAFDDLHDTCEAFAELLDLLGHGDYACLCRGEATHAILDAARDDDRYRALVERAWRSSGVYPPDPPTLTWSDHAGDVEQALRAAAGRMLEEAIDAGTLRADGTDEPERVELVLRLLMSPDTTGEDTWFGKLLDERLDSWILGRGSQTRREVLVRLRPDIRRPPEAAGYDLPALETLLDACRGKGARLTERGYLPTALVAELAAVMPTCREAPSAGRGESAWPPIRLLRELATDFGLVERSGSRLLLTDRGDTVVDDPDALLMAVGETIVATDRPAMAVIQEVVLGALLLEDRMSPDRIFAKIAHVLTEDTWTDPAGLPLGEPHAREAASRFLKALRTLDALDADWNARRVGLTDAGTSIARWALRTQVLFPPPTLP</sequence>
<evidence type="ECO:0008006" key="3">
    <source>
        <dbReference type="Google" id="ProtNLM"/>
    </source>
</evidence>
<proteinExistence type="predicted"/>